<evidence type="ECO:0000256" key="1">
    <source>
        <dbReference type="SAM" id="Phobius"/>
    </source>
</evidence>
<feature type="transmembrane region" description="Helical" evidence="1">
    <location>
        <begin position="39"/>
        <end position="59"/>
    </location>
</feature>
<dbReference type="AlphaFoldDB" id="A0A090BW46"/>
<dbReference type="STRING" id="40754.THII_3674"/>
<reference evidence="2 3" key="1">
    <citation type="journal article" date="2014" name="ISME J.">
        <title>Ecophysiology of Thioploca ingrica as revealed by the complete genome sequence supplemented with proteomic evidence.</title>
        <authorList>
            <person name="Kojima H."/>
            <person name="Ogura Y."/>
            <person name="Yamamoto N."/>
            <person name="Togashi T."/>
            <person name="Mori H."/>
            <person name="Watanabe T."/>
            <person name="Nemoto F."/>
            <person name="Kurokawa K."/>
            <person name="Hayashi T."/>
            <person name="Fukui M."/>
        </authorList>
    </citation>
    <scope>NUCLEOTIDE SEQUENCE [LARGE SCALE GENOMIC DNA]</scope>
</reference>
<evidence type="ECO:0000313" key="2">
    <source>
        <dbReference type="EMBL" id="BAP57971.1"/>
    </source>
</evidence>
<dbReference type="EMBL" id="AP014633">
    <property type="protein sequence ID" value="BAP57971.1"/>
    <property type="molecule type" value="Genomic_DNA"/>
</dbReference>
<keyword evidence="1" id="KW-1133">Transmembrane helix</keyword>
<proteinExistence type="predicted"/>
<name>A0A090BW46_9GAMM</name>
<dbReference type="Proteomes" id="UP000031623">
    <property type="component" value="Chromosome"/>
</dbReference>
<keyword evidence="1" id="KW-0812">Transmembrane</keyword>
<accession>A0A090BW46</accession>
<keyword evidence="1" id="KW-0472">Membrane</keyword>
<feature type="transmembrane region" description="Helical" evidence="1">
    <location>
        <begin position="6"/>
        <end position="27"/>
    </location>
</feature>
<organism evidence="2 3">
    <name type="scientific">Thioploca ingrica</name>
    <dbReference type="NCBI Taxonomy" id="40754"/>
    <lineage>
        <taxon>Bacteria</taxon>
        <taxon>Pseudomonadati</taxon>
        <taxon>Pseudomonadota</taxon>
        <taxon>Gammaproteobacteria</taxon>
        <taxon>Thiotrichales</taxon>
        <taxon>Thiotrichaceae</taxon>
        <taxon>Thioploca</taxon>
    </lineage>
</organism>
<dbReference type="HOGENOM" id="CLU_2276177_0_0_6"/>
<evidence type="ECO:0000313" key="3">
    <source>
        <dbReference type="Proteomes" id="UP000031623"/>
    </source>
</evidence>
<dbReference type="KEGG" id="tig:THII_3674"/>
<sequence length="102" mass="11742">MKHVTFLFIGLFLLVIAAFHEPLYAIFPSLFEPIIKFTSHVGVQILYFIGLLALIIALFSWLPTWFSLSLFVMFMFVGGYYFSDKDVSISIASRTNFSHQHN</sequence>
<keyword evidence="3" id="KW-1185">Reference proteome</keyword>
<feature type="transmembrane region" description="Helical" evidence="1">
    <location>
        <begin position="65"/>
        <end position="83"/>
    </location>
</feature>
<protein>
    <submittedName>
        <fullName evidence="2">Uncharacterized protein</fullName>
    </submittedName>
</protein>
<gene>
    <name evidence="2" type="ORF">THII_3674</name>
</gene>